<comment type="caution">
    <text evidence="2">The sequence shown here is derived from an EMBL/GenBank/DDBJ whole genome shotgun (WGS) entry which is preliminary data.</text>
</comment>
<feature type="transmembrane region" description="Helical" evidence="1">
    <location>
        <begin position="226"/>
        <end position="250"/>
    </location>
</feature>
<sequence>MKLLSSIPNFKSILSLLYLQIRQNWIDVLTAIILAILGGVACYLGAQLIDPVITKVINVWFGGDMQRVFDNMTSRLSNHYRLKVHPLFSLLAYPGVKVLEKAFNFEPVTAVRIVIAVVAALWLSSLFITLRLLGCRRFDATLFSILGAISAAAIFWFTVPETYSFGSLSILLALGFAVLAENYLFSSLWYVIVSALTLSITITNWTVGILVTAVHHRWKQSLQITINALAVVTLLWGVEKYIFPTAIFFLGDKEEKEYIKVLKSGDNYLTVIKSFFSNTIVMPAIKVGENIKLPEWPYMYSQAASPGSGSIWGSIAVGLWMALLALGIWGYLSTKKHPKFRLVLGLSLLGQLLLHLVYGVEETFLFSLHFAPLLIILAAFSTLTRARLVALILAGMLVVSAGINNAGQFHQATQYFLNHGTPRSQVQSQMLHRPSDPWLRSTRHVSY</sequence>
<keyword evidence="1" id="KW-0812">Transmembrane</keyword>
<dbReference type="Proteomes" id="UP000603457">
    <property type="component" value="Unassembled WGS sequence"/>
</dbReference>
<keyword evidence="1" id="KW-0472">Membrane</keyword>
<accession>A0ABR8FSR4</accession>
<feature type="transmembrane region" description="Helical" evidence="1">
    <location>
        <begin position="364"/>
        <end position="381"/>
    </location>
</feature>
<feature type="transmembrane region" description="Helical" evidence="1">
    <location>
        <begin position="388"/>
        <end position="407"/>
    </location>
</feature>
<protein>
    <recommendedName>
        <fullName evidence="4">Glycosyltransferase RgtA/B/C/D-like domain-containing protein</fullName>
    </recommendedName>
</protein>
<proteinExistence type="predicted"/>
<reference evidence="2 3" key="1">
    <citation type="journal article" date="2020" name="ISME J.">
        <title>Comparative genomics reveals insights into cyanobacterial evolution and habitat adaptation.</title>
        <authorList>
            <person name="Chen M.Y."/>
            <person name="Teng W.K."/>
            <person name="Zhao L."/>
            <person name="Hu C.X."/>
            <person name="Zhou Y.K."/>
            <person name="Han B.P."/>
            <person name="Song L.R."/>
            <person name="Shu W.S."/>
        </authorList>
    </citation>
    <scope>NUCLEOTIDE SEQUENCE [LARGE SCALE GENOMIC DNA]</scope>
    <source>
        <strain evidence="2 3">FACHB-130</strain>
    </source>
</reference>
<feature type="transmembrane region" description="Helical" evidence="1">
    <location>
        <begin position="113"/>
        <end position="133"/>
    </location>
</feature>
<feature type="transmembrane region" description="Helical" evidence="1">
    <location>
        <begin position="163"/>
        <end position="180"/>
    </location>
</feature>
<feature type="transmembrane region" description="Helical" evidence="1">
    <location>
        <begin position="140"/>
        <end position="157"/>
    </location>
</feature>
<feature type="transmembrane region" description="Helical" evidence="1">
    <location>
        <begin position="25"/>
        <end position="46"/>
    </location>
</feature>
<evidence type="ECO:0000256" key="1">
    <source>
        <dbReference type="SAM" id="Phobius"/>
    </source>
</evidence>
<evidence type="ECO:0008006" key="4">
    <source>
        <dbReference type="Google" id="ProtNLM"/>
    </source>
</evidence>
<dbReference type="RefSeq" id="WP_190966897.1">
    <property type="nucleotide sequence ID" value="NZ_JACJTB010000005.1"/>
</dbReference>
<dbReference type="EMBL" id="JACJTB010000005">
    <property type="protein sequence ID" value="MBD2593975.1"/>
    <property type="molecule type" value="Genomic_DNA"/>
</dbReference>
<evidence type="ECO:0000313" key="2">
    <source>
        <dbReference type="EMBL" id="MBD2593975.1"/>
    </source>
</evidence>
<organism evidence="2 3">
    <name type="scientific">Nostoc spongiaeforme FACHB-130</name>
    <dbReference type="NCBI Taxonomy" id="1357510"/>
    <lineage>
        <taxon>Bacteria</taxon>
        <taxon>Bacillati</taxon>
        <taxon>Cyanobacteriota</taxon>
        <taxon>Cyanophyceae</taxon>
        <taxon>Nostocales</taxon>
        <taxon>Nostocaceae</taxon>
        <taxon>Nostoc</taxon>
    </lineage>
</organism>
<feature type="transmembrane region" description="Helical" evidence="1">
    <location>
        <begin position="187"/>
        <end position="214"/>
    </location>
</feature>
<feature type="transmembrane region" description="Helical" evidence="1">
    <location>
        <begin position="339"/>
        <end position="358"/>
    </location>
</feature>
<keyword evidence="3" id="KW-1185">Reference proteome</keyword>
<feature type="transmembrane region" description="Helical" evidence="1">
    <location>
        <begin position="311"/>
        <end position="332"/>
    </location>
</feature>
<name>A0ABR8FSR4_9NOSO</name>
<gene>
    <name evidence="2" type="ORF">H6G74_06485</name>
</gene>
<evidence type="ECO:0000313" key="3">
    <source>
        <dbReference type="Proteomes" id="UP000603457"/>
    </source>
</evidence>
<feature type="transmembrane region" description="Helical" evidence="1">
    <location>
        <begin position="271"/>
        <end position="291"/>
    </location>
</feature>
<keyword evidence="1" id="KW-1133">Transmembrane helix</keyword>